<dbReference type="PANTHER" id="PTHR34512:SF30">
    <property type="entry name" value="OUTER MEMBRANE PROTEIN ASSEMBLY FACTOR BAMB"/>
    <property type="match status" value="1"/>
</dbReference>
<feature type="region of interest" description="Disordered" evidence="1">
    <location>
        <begin position="18"/>
        <end position="62"/>
    </location>
</feature>
<dbReference type="InterPro" id="IPR002372">
    <property type="entry name" value="PQQ_rpt_dom"/>
</dbReference>
<protein>
    <recommendedName>
        <fullName evidence="3">Pyrrolo-quinoline quinone repeat domain-containing protein</fullName>
    </recommendedName>
</protein>
<feature type="chain" id="PRO_5047477547" description="Pyrrolo-quinoline quinone repeat domain-containing protein" evidence="2">
    <location>
        <begin position="19"/>
        <end position="453"/>
    </location>
</feature>
<evidence type="ECO:0000259" key="3">
    <source>
        <dbReference type="Pfam" id="PF13360"/>
    </source>
</evidence>
<dbReference type="InterPro" id="IPR015943">
    <property type="entry name" value="WD40/YVTN_repeat-like_dom_sf"/>
</dbReference>
<keyword evidence="2" id="KW-0732">Signal</keyword>
<feature type="domain" description="Pyrrolo-quinoline quinone repeat" evidence="3">
    <location>
        <begin position="88"/>
        <end position="238"/>
    </location>
</feature>
<dbReference type="PANTHER" id="PTHR34512">
    <property type="entry name" value="CELL SURFACE PROTEIN"/>
    <property type="match status" value="1"/>
</dbReference>
<dbReference type="Proteomes" id="UP001500221">
    <property type="component" value="Unassembled WGS sequence"/>
</dbReference>
<dbReference type="SUPFAM" id="SSF50998">
    <property type="entry name" value="Quinoprotein alcohol dehydrogenase-like"/>
    <property type="match status" value="1"/>
</dbReference>
<proteinExistence type="predicted"/>
<reference evidence="5" key="1">
    <citation type="journal article" date="2019" name="Int. J. Syst. Evol. Microbiol.">
        <title>The Global Catalogue of Microorganisms (GCM) 10K type strain sequencing project: providing services to taxonomists for standard genome sequencing and annotation.</title>
        <authorList>
            <consortium name="The Broad Institute Genomics Platform"/>
            <consortium name="The Broad Institute Genome Sequencing Center for Infectious Disease"/>
            <person name="Wu L."/>
            <person name="Ma J."/>
        </authorList>
    </citation>
    <scope>NUCLEOTIDE SEQUENCE [LARGE SCALE GENOMIC DNA]</scope>
    <source>
        <strain evidence="5">JCM 18459</strain>
    </source>
</reference>
<accession>A0ABP9PZL1</accession>
<evidence type="ECO:0000313" key="4">
    <source>
        <dbReference type="EMBL" id="GAA5153393.1"/>
    </source>
</evidence>
<evidence type="ECO:0000313" key="5">
    <source>
        <dbReference type="Proteomes" id="UP001500221"/>
    </source>
</evidence>
<name>A0ABP9PZL1_9ACTN</name>
<gene>
    <name evidence="4" type="ORF">GCM10023340_35370</name>
</gene>
<comment type="caution">
    <text evidence="4">The sequence shown here is derived from an EMBL/GenBank/DDBJ whole genome shotgun (WGS) entry which is preliminary data.</text>
</comment>
<dbReference type="InterPro" id="IPR011047">
    <property type="entry name" value="Quinoprotein_ADH-like_sf"/>
</dbReference>
<evidence type="ECO:0000256" key="1">
    <source>
        <dbReference type="SAM" id="MobiDB-lite"/>
    </source>
</evidence>
<feature type="signal peptide" evidence="2">
    <location>
        <begin position="1"/>
        <end position="18"/>
    </location>
</feature>
<feature type="compositionally biased region" description="Pro residues" evidence="1">
    <location>
        <begin position="42"/>
        <end position="61"/>
    </location>
</feature>
<dbReference type="Gene3D" id="2.130.10.10">
    <property type="entry name" value="YVTN repeat-like/Quinoprotein amine dehydrogenase"/>
    <property type="match status" value="1"/>
</dbReference>
<keyword evidence="5" id="KW-1185">Reference proteome</keyword>
<sequence length="453" mass="48237">MAVVAVVVGALLASGCSAVGDDADARSTPSAEADAADDSYLPPTPVPVTPSPTTQPDPGPDPLLRAAYPELGYQSFITRFGPRTVIASDAVVGLDRDGEEVWQVPVPAGKRDDAEVARVGRVVTLTYDIEGQAWPGLERLTVIDGRSGEVLWRDETASFVSSTDEALFTSVCTGEQESTLGDCTLSSRDPRTGDVLWSQPTYASSSVEDDEDGLVLVHSYPEGNPGVVQVHDLATGEPVSTTVDARGYVALAGRALVSSGPGDDVDRDGCRQAAFAVDFAGDRLWRRVLRVGRDTLDPGECFEMYVEAGDDGLVTLSWYEGVPTVVDAATGETVWRGERGERTPVVSRRTIVAVQAQGGFAQGVRVVTPRGGDVRWTAPEGTGDLWLVDDDRLIAADVNCYDPCKTVVFAADDGRRVAVYDGYYAGHGPGWLATVAEPGFQEVDYAVYPTRSR</sequence>
<dbReference type="EMBL" id="BAABKG010000004">
    <property type="protein sequence ID" value="GAA5153393.1"/>
    <property type="molecule type" value="Genomic_DNA"/>
</dbReference>
<evidence type="ECO:0000256" key="2">
    <source>
        <dbReference type="SAM" id="SignalP"/>
    </source>
</evidence>
<dbReference type="Pfam" id="PF13360">
    <property type="entry name" value="PQQ_2"/>
    <property type="match status" value="1"/>
</dbReference>
<organism evidence="4 5">
    <name type="scientific">Nocardioides marinquilinus</name>
    <dbReference type="NCBI Taxonomy" id="1210400"/>
    <lineage>
        <taxon>Bacteria</taxon>
        <taxon>Bacillati</taxon>
        <taxon>Actinomycetota</taxon>
        <taxon>Actinomycetes</taxon>
        <taxon>Propionibacteriales</taxon>
        <taxon>Nocardioidaceae</taxon>
        <taxon>Nocardioides</taxon>
    </lineage>
</organism>